<evidence type="ECO:0000313" key="5">
    <source>
        <dbReference type="Proteomes" id="UP000077069"/>
    </source>
</evidence>
<evidence type="ECO:0000259" key="3">
    <source>
        <dbReference type="Pfam" id="PF22974"/>
    </source>
</evidence>
<dbReference type="OrthoDB" id="5382170at2759"/>
<dbReference type="Proteomes" id="UP000077069">
    <property type="component" value="Unassembled WGS sequence"/>
</dbReference>
<organism evidence="4 5">
    <name type="scientific">Paraphaeosphaeria sporulosa</name>
    <dbReference type="NCBI Taxonomy" id="1460663"/>
    <lineage>
        <taxon>Eukaryota</taxon>
        <taxon>Fungi</taxon>
        <taxon>Dikarya</taxon>
        <taxon>Ascomycota</taxon>
        <taxon>Pezizomycotina</taxon>
        <taxon>Dothideomycetes</taxon>
        <taxon>Pleosporomycetidae</taxon>
        <taxon>Pleosporales</taxon>
        <taxon>Massarineae</taxon>
        <taxon>Didymosphaeriaceae</taxon>
        <taxon>Paraphaeosphaeria</taxon>
    </lineage>
</organism>
<dbReference type="InParanoid" id="A0A177C7G7"/>
<dbReference type="AlphaFoldDB" id="A0A177C7G7"/>
<dbReference type="RefSeq" id="XP_018034059.1">
    <property type="nucleotide sequence ID" value="XM_018187683.1"/>
</dbReference>
<evidence type="ECO:0000313" key="4">
    <source>
        <dbReference type="EMBL" id="OAG03694.1"/>
    </source>
</evidence>
<name>A0A177C7G7_9PLEO</name>
<gene>
    <name evidence="4" type="ORF">CC84DRAFT_863372</name>
</gene>
<accession>A0A177C7G7</accession>
<keyword evidence="2" id="KW-0732">Signal</keyword>
<reference evidence="4 5" key="1">
    <citation type="submission" date="2016-05" db="EMBL/GenBank/DDBJ databases">
        <title>Comparative analysis of secretome profiles of manganese(II)-oxidizing ascomycete fungi.</title>
        <authorList>
            <consortium name="DOE Joint Genome Institute"/>
            <person name="Zeiner C.A."/>
            <person name="Purvine S.O."/>
            <person name="Zink E.M."/>
            <person name="Wu S."/>
            <person name="Pasa-Tolic L."/>
            <person name="Chaput D.L."/>
            <person name="Haridas S."/>
            <person name="Grigoriev I.V."/>
            <person name="Santelli C.M."/>
            <person name="Hansel C.M."/>
        </authorList>
    </citation>
    <scope>NUCLEOTIDE SEQUENCE [LARGE SCALE GENOMIC DNA]</scope>
    <source>
        <strain evidence="4 5">AP3s5-JAC2a</strain>
    </source>
</reference>
<dbReference type="Pfam" id="PF22974">
    <property type="entry name" value="DUF7029"/>
    <property type="match status" value="1"/>
</dbReference>
<dbReference type="STRING" id="1460663.A0A177C7G7"/>
<feature type="domain" description="DUF7029" evidence="3">
    <location>
        <begin position="81"/>
        <end position="178"/>
    </location>
</feature>
<feature type="signal peptide" evidence="2">
    <location>
        <begin position="1"/>
        <end position="22"/>
    </location>
</feature>
<dbReference type="GeneID" id="28771169"/>
<feature type="chain" id="PRO_5008057793" description="DUF7029 domain-containing protein" evidence="2">
    <location>
        <begin position="23"/>
        <end position="714"/>
    </location>
</feature>
<keyword evidence="5" id="KW-1185">Reference proteome</keyword>
<evidence type="ECO:0000256" key="2">
    <source>
        <dbReference type="SAM" id="SignalP"/>
    </source>
</evidence>
<dbReference type="Gene3D" id="1.20.120.20">
    <property type="entry name" value="Apolipoprotein"/>
    <property type="match status" value="1"/>
</dbReference>
<feature type="region of interest" description="Disordered" evidence="1">
    <location>
        <begin position="613"/>
        <end position="714"/>
    </location>
</feature>
<dbReference type="EMBL" id="KV441554">
    <property type="protein sequence ID" value="OAG03694.1"/>
    <property type="molecule type" value="Genomic_DNA"/>
</dbReference>
<sequence>MVFSVYKAATALLLAGSIGAEAASVAARTPTANDRVLRAGTKRSAHKRSTKIEPTFALDLPYIEEPTRYNGHSIFASNLKVASKKPILNLEDIEHHLEDVQCVNGKVTLKFADTSSAIDARLACHGPEGGIIVTSHLGCNPAGERSVYTVHGASASGDGSTLELDVMESLFEHAFDRIEVGFGHTEEHHSIREHTDLKIRKRQLARLEGAIGTAETVAADAEMAEGMAAGAKNATEVLGEVPEDSDPNVHDAKFDLKWEVTNKTFKPDEFLAGLPVGFTLTNMANLPLELTCKKCLTRGEIILSQGNIEIDTAALKAIPDKLKEIPGMVASAIPSAIAEIGEKMDEAKDKLESKVDQAADKVTSKVGEAVDKVTSIIDAVPSKVESVAETAVAAITSIAGAVESKAESIINNIPIPTKLPDIDLNPFDRRTKMAKRGVDFDLGKVITGGFVELKANGLEAYFELGAKPKSTGYFTFRVLELPILGFVIPGVGRAGAVFEALLEADYEMEGGFEMSYGMNLEVPSNSTMRIDLGDMSKTGVSGFQDSTLTPLPFNFEKKQLDAFVSVAMVPSIPIGFKFLSVLDVGVEAELDLPRLDALISTIDDADTQCNDLSYEDEEGATDETEDGTTDETEDGTTDETEDGTTDETEDGTTDETEDGTTDETDDSTTDETDDSTTDETEDGTTDETEDGTTDETDDGTTDETDDSTTDETDG</sequence>
<evidence type="ECO:0000256" key="1">
    <source>
        <dbReference type="SAM" id="MobiDB-lite"/>
    </source>
</evidence>
<protein>
    <recommendedName>
        <fullName evidence="3">DUF7029 domain-containing protein</fullName>
    </recommendedName>
</protein>
<dbReference type="InterPro" id="IPR054293">
    <property type="entry name" value="DUF7029"/>
</dbReference>
<proteinExistence type="predicted"/>